<keyword evidence="1" id="KW-1133">Transmembrane helix</keyword>
<feature type="transmembrane region" description="Helical" evidence="1">
    <location>
        <begin position="43"/>
        <end position="64"/>
    </location>
</feature>
<proteinExistence type="predicted"/>
<evidence type="ECO:0000313" key="2">
    <source>
        <dbReference type="EMBL" id="CAG6643455.1"/>
    </source>
</evidence>
<feature type="transmembrane region" description="Helical" evidence="1">
    <location>
        <begin position="71"/>
        <end position="90"/>
    </location>
</feature>
<name>A0A8D8R5U6_9HEMI</name>
<keyword evidence="1" id="KW-0472">Membrane</keyword>
<accession>A0A8D8R5U6</accession>
<dbReference type="AlphaFoldDB" id="A0A8D8R5U6"/>
<evidence type="ECO:0000256" key="1">
    <source>
        <dbReference type="SAM" id="Phobius"/>
    </source>
</evidence>
<dbReference type="EMBL" id="HBUF01127336">
    <property type="protein sequence ID" value="CAG6643455.1"/>
    <property type="molecule type" value="Transcribed_RNA"/>
</dbReference>
<organism evidence="2">
    <name type="scientific">Cacopsylla melanoneura</name>
    <dbReference type="NCBI Taxonomy" id="428564"/>
    <lineage>
        <taxon>Eukaryota</taxon>
        <taxon>Metazoa</taxon>
        <taxon>Ecdysozoa</taxon>
        <taxon>Arthropoda</taxon>
        <taxon>Hexapoda</taxon>
        <taxon>Insecta</taxon>
        <taxon>Pterygota</taxon>
        <taxon>Neoptera</taxon>
        <taxon>Paraneoptera</taxon>
        <taxon>Hemiptera</taxon>
        <taxon>Sternorrhyncha</taxon>
        <taxon>Psylloidea</taxon>
        <taxon>Psyllidae</taxon>
        <taxon>Psyllinae</taxon>
        <taxon>Cacopsylla</taxon>
    </lineage>
</organism>
<keyword evidence="1" id="KW-0812">Transmembrane</keyword>
<protein>
    <submittedName>
        <fullName evidence="2">Uncharacterized protein</fullName>
    </submittedName>
</protein>
<feature type="transmembrane region" description="Helical" evidence="1">
    <location>
        <begin position="96"/>
        <end position="119"/>
    </location>
</feature>
<reference evidence="2" key="1">
    <citation type="submission" date="2021-05" db="EMBL/GenBank/DDBJ databases">
        <authorList>
            <person name="Alioto T."/>
            <person name="Alioto T."/>
            <person name="Gomez Garrido J."/>
        </authorList>
    </citation>
    <scope>NUCLEOTIDE SEQUENCE</scope>
</reference>
<sequence length="121" mass="13459">MSLRILPESPPRMPLNLISCRLIMLPFDDFRSPAFSPLPASPFVIPFNAFVLLFKSPSTVSSLFLPPIDDLLVTISTCPCLVLITLPTLFPLTILLFPPVLVSKAPLFPFVIFSICFVFSY</sequence>